<keyword evidence="3" id="KW-1185">Reference proteome</keyword>
<feature type="transmembrane region" description="Helical" evidence="1">
    <location>
        <begin position="5"/>
        <end position="23"/>
    </location>
</feature>
<proteinExistence type="predicted"/>
<comment type="caution">
    <text evidence="2">The sequence shown here is derived from an EMBL/GenBank/DDBJ whole genome shotgun (WGS) entry which is preliminary data.</text>
</comment>
<evidence type="ECO:0000313" key="2">
    <source>
        <dbReference type="EMBL" id="MBK1468861.1"/>
    </source>
</evidence>
<keyword evidence="1" id="KW-0812">Transmembrane</keyword>
<dbReference type="InterPro" id="IPR019235">
    <property type="entry name" value="DUF2178_TM"/>
</dbReference>
<keyword evidence="1" id="KW-1133">Transmembrane helix</keyword>
<feature type="transmembrane region" description="Helical" evidence="1">
    <location>
        <begin position="104"/>
        <end position="125"/>
    </location>
</feature>
<evidence type="ECO:0000313" key="3">
    <source>
        <dbReference type="Proteomes" id="UP000823123"/>
    </source>
</evidence>
<evidence type="ECO:0000256" key="1">
    <source>
        <dbReference type="SAM" id="Phobius"/>
    </source>
</evidence>
<protein>
    <submittedName>
        <fullName evidence="2">DUF2178 domain-containing protein</fullName>
    </submittedName>
</protein>
<accession>A0ABS1C9T8</accession>
<reference evidence="2 3" key="1">
    <citation type="submission" date="2020-09" db="EMBL/GenBank/DDBJ databases">
        <title>Parvimonas S3374 sp. nov.</title>
        <authorList>
            <person name="Buhl M."/>
        </authorList>
    </citation>
    <scope>NUCLEOTIDE SEQUENCE [LARGE SCALE GENOMIC DNA]</scope>
    <source>
        <strain evidence="2 3">S3374</strain>
    </source>
</reference>
<dbReference type="Pfam" id="PF09946">
    <property type="entry name" value="DUF2178"/>
    <property type="match status" value="1"/>
</dbReference>
<dbReference type="EMBL" id="JACVDA010000015">
    <property type="protein sequence ID" value="MBK1468861.1"/>
    <property type="molecule type" value="Genomic_DNA"/>
</dbReference>
<feature type="transmembrane region" description="Helical" evidence="1">
    <location>
        <begin position="29"/>
        <end position="49"/>
    </location>
</feature>
<dbReference type="RefSeq" id="WP_057257220.1">
    <property type="nucleotide sequence ID" value="NZ_JACVDA010000015.1"/>
</dbReference>
<feature type="transmembrane region" description="Helical" evidence="1">
    <location>
        <begin position="81"/>
        <end position="98"/>
    </location>
</feature>
<name>A0ABS1C9T8_9FIRM</name>
<organism evidence="2 3">
    <name type="scientific">Parvimonas parva</name>
    <dbReference type="NCBI Taxonomy" id="2769485"/>
    <lineage>
        <taxon>Bacteria</taxon>
        <taxon>Bacillati</taxon>
        <taxon>Bacillota</taxon>
        <taxon>Tissierellia</taxon>
        <taxon>Tissierellales</taxon>
        <taxon>Peptoniphilaceae</taxon>
        <taxon>Parvimonas</taxon>
    </lineage>
</organism>
<sequence>MKNKFCYLGILFGLVMLVISFVLRENKPLQTVLIMCFSSITSISVVNLYHNKLLKTDKFYKINMEDERNVRIKEKVGNEVLKIYMYLLGIITVIFIAYDYYIPAIFTGGLLVFAPIFLILASNYFEKRL</sequence>
<keyword evidence="1" id="KW-0472">Membrane</keyword>
<dbReference type="Proteomes" id="UP000823123">
    <property type="component" value="Unassembled WGS sequence"/>
</dbReference>
<gene>
    <name evidence="2" type="ORF">IBJ83_05970</name>
</gene>